<keyword evidence="3" id="KW-1185">Reference proteome</keyword>
<name>A0AA48I5G5_9ALTE</name>
<dbReference type="RefSeq" id="WP_338292299.1">
    <property type="nucleotide sequence ID" value="NZ_AP027272.1"/>
</dbReference>
<dbReference type="GO" id="GO:0004222">
    <property type="term" value="F:metalloendopeptidase activity"/>
    <property type="evidence" value="ECO:0007669"/>
    <property type="project" value="InterPro"/>
</dbReference>
<organism evidence="2 3">
    <name type="scientific">Planctobacterium marinum</name>
    <dbReference type="NCBI Taxonomy" id="1631968"/>
    <lineage>
        <taxon>Bacteria</taxon>
        <taxon>Pseudomonadati</taxon>
        <taxon>Pseudomonadota</taxon>
        <taxon>Gammaproteobacteria</taxon>
        <taxon>Alteromonadales</taxon>
        <taxon>Alteromonadaceae</taxon>
        <taxon>Planctobacterium</taxon>
    </lineage>
</organism>
<protein>
    <submittedName>
        <fullName evidence="2">Hemolysin D</fullName>
    </submittedName>
</protein>
<feature type="transmembrane region" description="Helical" evidence="1">
    <location>
        <begin position="148"/>
        <end position="165"/>
    </location>
</feature>
<feature type="transmembrane region" description="Helical" evidence="1">
    <location>
        <begin position="378"/>
        <end position="398"/>
    </location>
</feature>
<feature type="transmembrane region" description="Helical" evidence="1">
    <location>
        <begin position="276"/>
        <end position="296"/>
    </location>
</feature>
<dbReference type="PANTHER" id="PTHR13325">
    <property type="entry name" value="PROTEASE M50 MEMBRANE-BOUND TRANSCRIPTION FACTOR SITE 2 PROTEASE"/>
    <property type="match status" value="1"/>
</dbReference>
<reference evidence="2" key="1">
    <citation type="submission" date="2023-01" db="EMBL/GenBank/DDBJ databases">
        <title>Complete genome sequence of Planctobacterium marinum strain Dej080120_11.</title>
        <authorList>
            <person name="Ueki S."/>
            <person name="Maruyama F."/>
        </authorList>
    </citation>
    <scope>NUCLEOTIDE SEQUENCE</scope>
    <source>
        <strain evidence="2">Dej080120_11</strain>
    </source>
</reference>
<dbReference type="GO" id="GO:0016020">
    <property type="term" value="C:membrane"/>
    <property type="evidence" value="ECO:0007669"/>
    <property type="project" value="InterPro"/>
</dbReference>
<evidence type="ECO:0000256" key="1">
    <source>
        <dbReference type="SAM" id="Phobius"/>
    </source>
</evidence>
<dbReference type="Proteomes" id="UP001333710">
    <property type="component" value="Chromosome"/>
</dbReference>
<dbReference type="Gene3D" id="2.40.30.170">
    <property type="match status" value="1"/>
</dbReference>
<feature type="transmembrane region" description="Helical" evidence="1">
    <location>
        <begin position="248"/>
        <end position="270"/>
    </location>
</feature>
<feature type="transmembrane region" description="Helical" evidence="1">
    <location>
        <begin position="425"/>
        <end position="441"/>
    </location>
</feature>
<keyword evidence="1" id="KW-0472">Membrane</keyword>
<dbReference type="AlphaFoldDB" id="A0AA48I5G5"/>
<dbReference type="InterPro" id="IPR001193">
    <property type="entry name" value="MBTPS2"/>
</dbReference>
<keyword evidence="1" id="KW-0812">Transmembrane</keyword>
<dbReference type="PANTHER" id="PTHR13325:SF3">
    <property type="entry name" value="MEMBRANE-BOUND TRANSCRIPTION FACTOR SITE-2 PROTEASE"/>
    <property type="match status" value="1"/>
</dbReference>
<feature type="transmembrane region" description="Helical" evidence="1">
    <location>
        <begin position="352"/>
        <end position="372"/>
    </location>
</feature>
<proteinExistence type="predicted"/>
<dbReference type="GO" id="GO:0005737">
    <property type="term" value="C:cytoplasm"/>
    <property type="evidence" value="ECO:0007669"/>
    <property type="project" value="TreeGrafter"/>
</dbReference>
<feature type="transmembrane region" description="Helical" evidence="1">
    <location>
        <begin position="177"/>
        <end position="199"/>
    </location>
</feature>
<sequence>MSAIPAPLREEVKVRRFVQQGDVSFVVKEPDKQEYYRFSVPQMELIKLFDGVHDLTAIVARFNETSELYEFDVDAAESVYHACKDYQILKRTKQEENVALLERIKDERKKSLIQAKGSVLMMRFQLVNPNKWFDSIIESIRFMWSAQALKLQAGFILLAFITILFNAERFAQDFTQVYLQTQLSGVIYIWIIALCAIALHECGHGLTCKYYGGDVHEMGFLLLCFQPCLYCNVNDAWLFENKTHKIQVALAGVWVELLLAALATMIWLLVDVYNPIGYIAFVLMTIGTASSLLVNLNPLLKFDGYYILTDWLEMQNLRQNALAWFSWNLKTTLFNSDDEKPLNPTPREKRVYWIYGTAVAVYMTLMLSFIAWLGYQFVYTQLGFFAILGFLYLAYRLIKSITGNWLMTIVQWARLHLWQGRKRKIRTSTGGFVALLVAIFWQPHLTLYSDGEIAADTHVVYSPANAFVVNANYSDRRKLELQTGEPFLQMASPELTILKQELEARQMELQGQKVAAMLENESSPQARLAIELGLVAEKLLSTEQKLHSLQVNAPEGNWSVEGLSPDLIQGRFFSEQQEVLRLLSEDGRYFDAIVDQRDVSYLSPGDKAKIKLNAQLSDVLDAEIQVISALAKSDGVEQKVLVRMVIDGWDNDDYLPVGISGEAKIYGEKRPLWQHFIFKIRKFFRADLWL</sequence>
<evidence type="ECO:0000313" key="3">
    <source>
        <dbReference type="Proteomes" id="UP001333710"/>
    </source>
</evidence>
<dbReference type="GO" id="GO:0031293">
    <property type="term" value="P:membrane protein intracellular domain proteolysis"/>
    <property type="evidence" value="ECO:0007669"/>
    <property type="project" value="TreeGrafter"/>
</dbReference>
<accession>A0AA48I5G5</accession>
<gene>
    <name evidence="2" type="ORF">MACH26_17910</name>
</gene>
<keyword evidence="1" id="KW-1133">Transmembrane helix</keyword>
<evidence type="ECO:0000313" key="2">
    <source>
        <dbReference type="EMBL" id="BDX06270.1"/>
    </source>
</evidence>
<dbReference type="KEGG" id="pmaw:MACH26_17910"/>
<dbReference type="EMBL" id="AP027272">
    <property type="protein sequence ID" value="BDX06270.1"/>
    <property type="molecule type" value="Genomic_DNA"/>
</dbReference>